<feature type="domain" description="MacB-like periplasmic core" evidence="10">
    <location>
        <begin position="25"/>
        <end position="241"/>
    </location>
</feature>
<dbReference type="InterPro" id="IPR011925">
    <property type="entry name" value="LolCE_TM"/>
</dbReference>
<dbReference type="PANTHER" id="PTHR30489">
    <property type="entry name" value="LIPOPROTEIN-RELEASING SYSTEM TRANSMEMBRANE PROTEIN LOLE"/>
    <property type="match status" value="1"/>
</dbReference>
<dbReference type="GO" id="GO:0098797">
    <property type="term" value="C:plasma membrane protein complex"/>
    <property type="evidence" value="ECO:0007669"/>
    <property type="project" value="TreeGrafter"/>
</dbReference>
<dbReference type="InterPro" id="IPR003838">
    <property type="entry name" value="ABC3_permease_C"/>
</dbReference>
<accession>A0A101I453</accession>
<evidence type="ECO:0000256" key="3">
    <source>
        <dbReference type="ARBA" id="ARBA00022448"/>
    </source>
</evidence>
<gene>
    <name evidence="11" type="ORF">XE03_0447</name>
</gene>
<evidence type="ECO:0000259" key="9">
    <source>
        <dbReference type="Pfam" id="PF02687"/>
    </source>
</evidence>
<keyword evidence="5 8" id="KW-0812">Transmembrane</keyword>
<feature type="transmembrane region" description="Helical" evidence="8">
    <location>
        <begin position="365"/>
        <end position="387"/>
    </location>
</feature>
<feature type="transmembrane region" description="Helical" evidence="8">
    <location>
        <begin position="269"/>
        <end position="294"/>
    </location>
</feature>
<keyword evidence="4" id="KW-1003">Cell membrane</keyword>
<evidence type="ECO:0000256" key="6">
    <source>
        <dbReference type="ARBA" id="ARBA00022989"/>
    </source>
</evidence>
<sequence>MNYSFFIAVKHLFGARKTFFGYIVTAISIGGVFIGVAALIVVLSVMNGFQKDVKERIVDVNSHIIILKYFNEPIDDYKSIKDSLKEFDDIVSITPFIYSKGLIQFENWTNGVIIRGFSNEDSVTYGIMKKHLKFGKFPQKDDELILGVDLAEELRVHTGDVVRIATPFGSTETFGSLIPKVSEFTVSGIFDAGMYQYNAELVYIPLRKASEIFGLSGKVTGLEIRIKDIYKAPQVAKRIEKKLGYPYRTNNWIELNGSLFAALALEKKIMFLLLLLVIIVAAFNIITTLIMVVMEKTTQIGILKTLGLSERDILRVYIYQGLIINIIGTISGLIVGLFLCFLLSKYKFIDLPGEVYLLDKLPVDVQFLDVIFVLILTSIVSIVSTLYPAYKASKMDPVKAIKYE</sequence>
<organism evidence="11 12">
    <name type="scientific">candidate division TA06 bacterium 34_109</name>
    <dbReference type="NCBI Taxonomy" id="1635277"/>
    <lineage>
        <taxon>Bacteria</taxon>
        <taxon>Bacteria division TA06</taxon>
    </lineage>
</organism>
<dbReference type="InterPro" id="IPR025857">
    <property type="entry name" value="MacB_PCD"/>
</dbReference>
<feature type="transmembrane region" description="Helical" evidence="8">
    <location>
        <begin position="317"/>
        <end position="344"/>
    </location>
</feature>
<dbReference type="InterPro" id="IPR051447">
    <property type="entry name" value="Lipoprotein-release_system"/>
</dbReference>
<dbReference type="Pfam" id="PF12704">
    <property type="entry name" value="MacB_PCD"/>
    <property type="match status" value="1"/>
</dbReference>
<dbReference type="PANTHER" id="PTHR30489:SF0">
    <property type="entry name" value="LIPOPROTEIN-RELEASING SYSTEM TRANSMEMBRANE PROTEIN LOLE"/>
    <property type="match status" value="1"/>
</dbReference>
<dbReference type="NCBIfam" id="TIGR02212">
    <property type="entry name" value="lolCE"/>
    <property type="match status" value="1"/>
</dbReference>
<feature type="domain" description="ABC3 transporter permease C-terminal" evidence="9">
    <location>
        <begin position="272"/>
        <end position="397"/>
    </location>
</feature>
<evidence type="ECO:0000256" key="1">
    <source>
        <dbReference type="ARBA" id="ARBA00004651"/>
    </source>
</evidence>
<keyword evidence="6 8" id="KW-1133">Transmembrane helix</keyword>
<protein>
    <submittedName>
        <fullName evidence="11">Lipoprotein releasing system, transmembrane protein, LolC/E family</fullName>
    </submittedName>
</protein>
<evidence type="ECO:0000256" key="8">
    <source>
        <dbReference type="SAM" id="Phobius"/>
    </source>
</evidence>
<evidence type="ECO:0000256" key="2">
    <source>
        <dbReference type="ARBA" id="ARBA00005236"/>
    </source>
</evidence>
<evidence type="ECO:0000259" key="10">
    <source>
        <dbReference type="Pfam" id="PF12704"/>
    </source>
</evidence>
<dbReference type="Proteomes" id="UP000053467">
    <property type="component" value="Unassembled WGS sequence"/>
</dbReference>
<dbReference type="Pfam" id="PF02687">
    <property type="entry name" value="FtsX"/>
    <property type="match status" value="1"/>
</dbReference>
<evidence type="ECO:0000313" key="11">
    <source>
        <dbReference type="EMBL" id="KUK87928.1"/>
    </source>
</evidence>
<evidence type="ECO:0000256" key="5">
    <source>
        <dbReference type="ARBA" id="ARBA00022692"/>
    </source>
</evidence>
<reference evidence="12" key="1">
    <citation type="journal article" date="2015" name="MBio">
        <title>Genome-Resolved Metagenomic Analysis Reveals Roles for Candidate Phyla and Other Microbial Community Members in Biogeochemical Transformations in Oil Reservoirs.</title>
        <authorList>
            <person name="Hu P."/>
            <person name="Tom L."/>
            <person name="Singh A."/>
            <person name="Thomas B.C."/>
            <person name="Baker B.J."/>
            <person name="Piceno Y.M."/>
            <person name="Andersen G.L."/>
            <person name="Banfield J.F."/>
        </authorList>
    </citation>
    <scope>NUCLEOTIDE SEQUENCE [LARGE SCALE GENOMIC DNA]</scope>
</reference>
<comment type="similarity">
    <text evidence="2">Belongs to the ABC-4 integral membrane protein family. LolC/E subfamily.</text>
</comment>
<keyword evidence="3" id="KW-0813">Transport</keyword>
<comment type="caution">
    <text evidence="11">The sequence shown here is derived from an EMBL/GenBank/DDBJ whole genome shotgun (WGS) entry which is preliminary data.</text>
</comment>
<evidence type="ECO:0000256" key="7">
    <source>
        <dbReference type="ARBA" id="ARBA00023136"/>
    </source>
</evidence>
<dbReference type="AlphaFoldDB" id="A0A101I453"/>
<feature type="transmembrane region" description="Helical" evidence="8">
    <location>
        <begin position="20"/>
        <end position="46"/>
    </location>
</feature>
<comment type="subcellular location">
    <subcellularLocation>
        <location evidence="1">Cell membrane</location>
        <topology evidence="1">Multi-pass membrane protein</topology>
    </subcellularLocation>
</comment>
<evidence type="ECO:0000256" key="4">
    <source>
        <dbReference type="ARBA" id="ARBA00022475"/>
    </source>
</evidence>
<keyword evidence="11" id="KW-0449">Lipoprotein</keyword>
<keyword evidence="7 8" id="KW-0472">Membrane</keyword>
<dbReference type="GO" id="GO:0042953">
    <property type="term" value="P:lipoprotein transport"/>
    <property type="evidence" value="ECO:0007669"/>
    <property type="project" value="InterPro"/>
</dbReference>
<proteinExistence type="inferred from homology"/>
<dbReference type="GO" id="GO:0044874">
    <property type="term" value="P:lipoprotein localization to outer membrane"/>
    <property type="evidence" value="ECO:0007669"/>
    <property type="project" value="TreeGrafter"/>
</dbReference>
<name>A0A101I453_UNCT6</name>
<evidence type="ECO:0000313" key="12">
    <source>
        <dbReference type="Proteomes" id="UP000053467"/>
    </source>
</evidence>
<dbReference type="EMBL" id="LGGX01000002">
    <property type="protein sequence ID" value="KUK87928.1"/>
    <property type="molecule type" value="Genomic_DNA"/>
</dbReference>